<dbReference type="AlphaFoldDB" id="A0A4C2AA95"/>
<comment type="caution">
    <text evidence="2">The sequence shown here is derived from an EMBL/GenBank/DDBJ whole genome shotgun (WGS) entry which is preliminary data.</text>
</comment>
<dbReference type="STRING" id="151549.A0A4C2AA95"/>
<dbReference type="EMBL" id="BGZK01002739">
    <property type="protein sequence ID" value="GBP96134.1"/>
    <property type="molecule type" value="Genomic_DNA"/>
</dbReference>
<dbReference type="Proteomes" id="UP000299102">
    <property type="component" value="Unassembled WGS sequence"/>
</dbReference>
<dbReference type="OrthoDB" id="7372432at2759"/>
<evidence type="ECO:0000313" key="3">
    <source>
        <dbReference type="Proteomes" id="UP000299102"/>
    </source>
</evidence>
<reference evidence="2 3" key="1">
    <citation type="journal article" date="2019" name="Commun. Biol.">
        <title>The bagworm genome reveals a unique fibroin gene that provides high tensile strength.</title>
        <authorList>
            <person name="Kono N."/>
            <person name="Nakamura H."/>
            <person name="Ohtoshi R."/>
            <person name="Tomita M."/>
            <person name="Numata K."/>
            <person name="Arakawa K."/>
        </authorList>
    </citation>
    <scope>NUCLEOTIDE SEQUENCE [LARGE SCALE GENOMIC DNA]</scope>
</reference>
<dbReference type="Pfam" id="PF12770">
    <property type="entry name" value="CHAT"/>
    <property type="match status" value="1"/>
</dbReference>
<evidence type="ECO:0000259" key="1">
    <source>
        <dbReference type="Pfam" id="PF12770"/>
    </source>
</evidence>
<keyword evidence="3" id="KW-1185">Reference proteome</keyword>
<accession>A0A4C2AA95</accession>
<name>A0A4C2AA95_EUMVA</name>
<feature type="domain" description="CHAT" evidence="1">
    <location>
        <begin position="47"/>
        <end position="101"/>
    </location>
</feature>
<gene>
    <name evidence="2" type="primary">TTC28</name>
    <name evidence="2" type="ORF">EVAR_99514_1</name>
</gene>
<dbReference type="InterPro" id="IPR024983">
    <property type="entry name" value="CHAT_dom"/>
</dbReference>
<organism evidence="2 3">
    <name type="scientific">Eumeta variegata</name>
    <name type="common">Bagworm moth</name>
    <name type="synonym">Eumeta japonica</name>
    <dbReference type="NCBI Taxonomy" id="151549"/>
    <lineage>
        <taxon>Eukaryota</taxon>
        <taxon>Metazoa</taxon>
        <taxon>Ecdysozoa</taxon>
        <taxon>Arthropoda</taxon>
        <taxon>Hexapoda</taxon>
        <taxon>Insecta</taxon>
        <taxon>Pterygota</taxon>
        <taxon>Neoptera</taxon>
        <taxon>Endopterygota</taxon>
        <taxon>Lepidoptera</taxon>
        <taxon>Glossata</taxon>
        <taxon>Ditrysia</taxon>
        <taxon>Tineoidea</taxon>
        <taxon>Psychidae</taxon>
        <taxon>Oiketicinae</taxon>
        <taxon>Eumeta</taxon>
    </lineage>
</organism>
<sequence>MLTASEIMDLKISARLNVTLVTNHGVQVVISCPPSSAVVADAEQEAGVAGAGEGVSRLCRAFLAAGAQAVLLALWPAPLDTATKILYRALYSALLQGSRVANVTIGKNHTLSIDQFRPFLSYFVLDHHQPLVEIRIDGFTRRALGDAMQTVRHTKQFSQPAHWAGVLLVGANVRLSNKVALMGQALCELLGAPEKCRDALRVCLHLVEKSLQRITRGQKNAMYTTQRSIENKAGSVGGWKELLMSVGFRY</sequence>
<proteinExistence type="predicted"/>
<protein>
    <submittedName>
        <fullName evidence="2">Tetratricopeptide repeat protein 28</fullName>
    </submittedName>
</protein>
<evidence type="ECO:0000313" key="2">
    <source>
        <dbReference type="EMBL" id="GBP96134.1"/>
    </source>
</evidence>